<dbReference type="Pfam" id="PF18912">
    <property type="entry name" value="DZR_2"/>
    <property type="match status" value="1"/>
</dbReference>
<dbReference type="CDD" id="cd06223">
    <property type="entry name" value="PRTases_typeI"/>
    <property type="match status" value="1"/>
</dbReference>
<reference evidence="4" key="1">
    <citation type="submission" date="2008-04" db="EMBL/GenBank/DDBJ databases">
        <title>Draft genome sequence of Providencia stuartii (ATCC 25827).</title>
        <authorList>
            <person name="Sudarsanam P."/>
            <person name="Ley R."/>
            <person name="Guruge J."/>
            <person name="Turnbaugh P.J."/>
            <person name="Mahowald M."/>
            <person name="Liep D."/>
            <person name="Gordon J."/>
        </authorList>
    </citation>
    <scope>NUCLEOTIDE SEQUENCE [LARGE SCALE GENOMIC DNA]</scope>
    <source>
        <strain evidence="4">ATCC 25827</strain>
    </source>
</reference>
<dbReference type="SUPFAM" id="SSF53271">
    <property type="entry name" value="PRTase-like"/>
    <property type="match status" value="1"/>
</dbReference>
<reference evidence="3 4" key="3">
    <citation type="submission" date="2008-05" db="EMBL/GenBank/DDBJ databases">
        <authorList>
            <person name="Fulton L."/>
            <person name="Clifton S."/>
            <person name="Fulton B."/>
            <person name="Xu J."/>
            <person name="Minx P."/>
            <person name="Pepin K.H."/>
            <person name="Johnson M."/>
            <person name="Thiruvilangam P."/>
            <person name="Bhonagiri V."/>
            <person name="Nash W.E."/>
            <person name="Mardis E.R."/>
            <person name="Wilson R.K."/>
        </authorList>
    </citation>
    <scope>NUCLEOTIDE SEQUENCE [LARGE SCALE GENOMIC DNA]</scope>
    <source>
        <strain evidence="3 4">ATCC 25827</strain>
    </source>
</reference>
<accession>A0AA86YPK4</accession>
<protein>
    <submittedName>
        <fullName evidence="3">ComF family protein</fullName>
    </submittedName>
</protein>
<reference evidence="4" key="2">
    <citation type="submission" date="2008-04" db="EMBL/GenBank/DDBJ databases">
        <title>Draft genome sequence of Providencia stuartii(ATCC 25827).</title>
        <authorList>
            <person name="Sudarsanam P."/>
            <person name="Ley R."/>
            <person name="Guruge J."/>
            <person name="Turnbaugh P.J."/>
            <person name="Mahowald M."/>
            <person name="Liep D."/>
            <person name="Gordon J."/>
        </authorList>
    </citation>
    <scope>NUCLEOTIDE SEQUENCE [LARGE SCALE GENOMIC DNA]</scope>
    <source>
        <strain evidence="4">ATCC 25827</strain>
    </source>
</reference>
<dbReference type="InterPro" id="IPR044005">
    <property type="entry name" value="DZR_2"/>
</dbReference>
<dbReference type="AlphaFoldDB" id="A0AA86YPK4"/>
<gene>
    <name evidence="3" type="ORF">PROSTU_00226</name>
</gene>
<proteinExistence type="inferred from homology"/>
<dbReference type="EMBL" id="ABJD02000046">
    <property type="protein sequence ID" value="EDU61690.1"/>
    <property type="molecule type" value="Genomic_DNA"/>
</dbReference>
<name>A0AA86YPK4_PROST</name>
<evidence type="ECO:0000313" key="3">
    <source>
        <dbReference type="EMBL" id="EDU61690.1"/>
    </source>
</evidence>
<evidence type="ECO:0000259" key="2">
    <source>
        <dbReference type="Pfam" id="PF18912"/>
    </source>
</evidence>
<dbReference type="Gene3D" id="3.40.50.2020">
    <property type="match status" value="1"/>
</dbReference>
<dbReference type="PANTHER" id="PTHR47505">
    <property type="entry name" value="DNA UTILIZATION PROTEIN YHGH"/>
    <property type="match status" value="1"/>
</dbReference>
<dbReference type="PANTHER" id="PTHR47505:SF1">
    <property type="entry name" value="DNA UTILIZATION PROTEIN YHGH"/>
    <property type="match status" value="1"/>
</dbReference>
<evidence type="ECO:0000256" key="1">
    <source>
        <dbReference type="ARBA" id="ARBA00008007"/>
    </source>
</evidence>
<dbReference type="InterPro" id="IPR000836">
    <property type="entry name" value="PRTase_dom"/>
</dbReference>
<evidence type="ECO:0000313" key="4">
    <source>
        <dbReference type="Proteomes" id="UP000004506"/>
    </source>
</evidence>
<comment type="similarity">
    <text evidence="1">Belongs to the ComF/GntX family.</text>
</comment>
<sequence length="229" mass="26179">MLMLTMQGACWLCQQPLKLVDHGICAFCIKRIPTMSNVCHRCALPAEQGHILCGRCLIQPPAWHRLIAVSPYQAPLRKLIHRYKFNPQPQLAFTLAKVYALHWLNGYRQQLWPKPDRLLTIPSHPKRLWLREFDHIAFIGEYLAKWLNIAYSRNSLLRTRDTLAQITLKRKHRHSNLNGAFTLTTPVIGQHVAIFDDVLTTGATMQAAAQLLICAGVETVQAWSLCRTL</sequence>
<dbReference type="InterPro" id="IPR029057">
    <property type="entry name" value="PRTase-like"/>
</dbReference>
<comment type="caution">
    <text evidence="3">The sequence shown here is derived from an EMBL/GenBank/DDBJ whole genome shotgun (WGS) entry which is preliminary data.</text>
</comment>
<feature type="domain" description="Double zinc ribbon" evidence="2">
    <location>
        <begin position="9"/>
        <end position="57"/>
    </location>
</feature>
<dbReference type="Proteomes" id="UP000004506">
    <property type="component" value="Unassembled WGS sequence"/>
</dbReference>
<dbReference type="InterPro" id="IPR051910">
    <property type="entry name" value="ComF/GntX_DNA_util-trans"/>
</dbReference>
<organism evidence="3 4">
    <name type="scientific">Providencia stuartii ATCC 25827</name>
    <dbReference type="NCBI Taxonomy" id="471874"/>
    <lineage>
        <taxon>Bacteria</taxon>
        <taxon>Pseudomonadati</taxon>
        <taxon>Pseudomonadota</taxon>
        <taxon>Gammaproteobacteria</taxon>
        <taxon>Enterobacterales</taxon>
        <taxon>Morganellaceae</taxon>
        <taxon>Providencia</taxon>
    </lineage>
</organism>